<name>A0A9Q3KE52_9BASI</name>
<comment type="caution">
    <text evidence="2">The sequence shown here is derived from an EMBL/GenBank/DDBJ whole genome shotgun (WGS) entry which is preliminary data.</text>
</comment>
<sequence>MFPQINQGVMNYWNILKKLLKEEEIVKYSNGWDQLSSKPKIKKDKGVPCQKEGEKQGRSPSSSYQKASPRVEEEQEKKLEETILPKLQDPKNPKECHGKCFQNGQNLNGIQGKRGRKNVETPFTKEITLSPDVVSNLTEIKNSILPFKVVKNCEP</sequence>
<dbReference type="EMBL" id="AVOT02102205">
    <property type="protein sequence ID" value="MBW0578154.1"/>
    <property type="molecule type" value="Genomic_DNA"/>
</dbReference>
<evidence type="ECO:0000313" key="2">
    <source>
        <dbReference type="EMBL" id="MBW0578154.1"/>
    </source>
</evidence>
<feature type="compositionally biased region" description="Basic and acidic residues" evidence="1">
    <location>
        <begin position="69"/>
        <end position="97"/>
    </location>
</feature>
<dbReference type="Proteomes" id="UP000765509">
    <property type="component" value="Unassembled WGS sequence"/>
</dbReference>
<accession>A0A9Q3KE52</accession>
<reference evidence="2" key="1">
    <citation type="submission" date="2021-03" db="EMBL/GenBank/DDBJ databases">
        <title>Draft genome sequence of rust myrtle Austropuccinia psidii MF-1, a brazilian biotype.</title>
        <authorList>
            <person name="Quecine M.C."/>
            <person name="Pachon D.M.R."/>
            <person name="Bonatelli M.L."/>
            <person name="Correr F.H."/>
            <person name="Franceschini L.M."/>
            <person name="Leite T.F."/>
            <person name="Margarido G.R.A."/>
            <person name="Almeida C.A."/>
            <person name="Ferrarezi J.A."/>
            <person name="Labate C.A."/>
        </authorList>
    </citation>
    <scope>NUCLEOTIDE SEQUENCE</scope>
    <source>
        <strain evidence="2">MF-1</strain>
    </source>
</reference>
<evidence type="ECO:0000256" key="1">
    <source>
        <dbReference type="SAM" id="MobiDB-lite"/>
    </source>
</evidence>
<evidence type="ECO:0000313" key="3">
    <source>
        <dbReference type="Proteomes" id="UP000765509"/>
    </source>
</evidence>
<protein>
    <submittedName>
        <fullName evidence="2">Uncharacterized protein</fullName>
    </submittedName>
</protein>
<dbReference type="AlphaFoldDB" id="A0A9Q3KE52"/>
<feature type="region of interest" description="Disordered" evidence="1">
    <location>
        <begin position="34"/>
        <end position="97"/>
    </location>
</feature>
<keyword evidence="3" id="KW-1185">Reference proteome</keyword>
<organism evidence="2 3">
    <name type="scientific">Austropuccinia psidii MF-1</name>
    <dbReference type="NCBI Taxonomy" id="1389203"/>
    <lineage>
        <taxon>Eukaryota</taxon>
        <taxon>Fungi</taxon>
        <taxon>Dikarya</taxon>
        <taxon>Basidiomycota</taxon>
        <taxon>Pucciniomycotina</taxon>
        <taxon>Pucciniomycetes</taxon>
        <taxon>Pucciniales</taxon>
        <taxon>Sphaerophragmiaceae</taxon>
        <taxon>Austropuccinia</taxon>
    </lineage>
</organism>
<gene>
    <name evidence="2" type="ORF">O181_117869</name>
</gene>
<proteinExistence type="predicted"/>